<keyword evidence="8" id="KW-0378">Hydrolase</keyword>
<feature type="transmembrane region" description="Helical" evidence="8">
    <location>
        <begin position="239"/>
        <end position="259"/>
    </location>
</feature>
<dbReference type="PANTHER" id="PTHR10202">
    <property type="entry name" value="PRESENILIN"/>
    <property type="match status" value="1"/>
</dbReference>
<dbReference type="EMBL" id="BTSX01000006">
    <property type="protein sequence ID" value="GMT04085.1"/>
    <property type="molecule type" value="Genomic_DNA"/>
</dbReference>
<dbReference type="GO" id="GO:0055074">
    <property type="term" value="P:calcium ion homeostasis"/>
    <property type="evidence" value="ECO:0007669"/>
    <property type="project" value="TreeGrafter"/>
</dbReference>
<keyword evidence="7 8" id="KW-0472">Membrane</keyword>
<feature type="transmembrane region" description="Helical" evidence="8">
    <location>
        <begin position="77"/>
        <end position="98"/>
    </location>
</feature>
<comment type="subunit">
    <text evidence="8">Homodimer.</text>
</comment>
<dbReference type="PANTHER" id="PTHR10202:SF13">
    <property type="entry name" value="PRESENILIN HOMOLOG"/>
    <property type="match status" value="1"/>
</dbReference>
<keyword evidence="8" id="KW-0645">Protease</keyword>
<gene>
    <name evidence="10" type="ORF">PENTCL1PPCAC_26259</name>
</gene>
<dbReference type="GO" id="GO:0000139">
    <property type="term" value="C:Golgi membrane"/>
    <property type="evidence" value="ECO:0007669"/>
    <property type="project" value="UniProtKB-SubCell"/>
</dbReference>
<feature type="region of interest" description="Disordered" evidence="9">
    <location>
        <begin position="302"/>
        <end position="401"/>
    </location>
</feature>
<dbReference type="Proteomes" id="UP001432027">
    <property type="component" value="Unassembled WGS sequence"/>
</dbReference>
<proteinExistence type="inferred from homology"/>
<evidence type="ECO:0000256" key="4">
    <source>
        <dbReference type="ARBA" id="ARBA00022976"/>
    </source>
</evidence>
<evidence type="ECO:0000256" key="5">
    <source>
        <dbReference type="ARBA" id="ARBA00022989"/>
    </source>
</evidence>
<dbReference type="GO" id="GO:0034205">
    <property type="term" value="P:amyloid-beta formation"/>
    <property type="evidence" value="ECO:0007669"/>
    <property type="project" value="TreeGrafter"/>
</dbReference>
<keyword evidence="5 8" id="KW-1133">Transmembrane helix</keyword>
<comment type="subcellular location">
    <subcellularLocation>
        <location evidence="8">Endoplasmic reticulum membrane</location>
        <topology evidence="8">Multi-pass membrane protein</topology>
    </subcellularLocation>
    <subcellularLocation>
        <location evidence="8">Golgi apparatus membrane</location>
        <topology evidence="8">Multi-pass membrane protein</topology>
    </subcellularLocation>
</comment>
<dbReference type="SMART" id="SM00730">
    <property type="entry name" value="PSN"/>
    <property type="match status" value="1"/>
</dbReference>
<dbReference type="EC" id="3.4.23.-" evidence="8"/>
<dbReference type="InterPro" id="IPR006639">
    <property type="entry name" value="Preselin/SPP"/>
</dbReference>
<feature type="transmembrane region" description="Helical" evidence="8">
    <location>
        <begin position="157"/>
        <end position="177"/>
    </location>
</feature>
<evidence type="ECO:0000313" key="10">
    <source>
        <dbReference type="EMBL" id="GMT04085.1"/>
    </source>
</evidence>
<dbReference type="FunFam" id="1.10.472.100:FF:000001">
    <property type="entry name" value="Presenilin"/>
    <property type="match status" value="1"/>
</dbReference>
<feature type="transmembrane region" description="Helical" evidence="8">
    <location>
        <begin position="124"/>
        <end position="150"/>
    </location>
</feature>
<protein>
    <recommendedName>
        <fullName evidence="8">Presenilin</fullName>
        <ecNumber evidence="8">3.4.23.-</ecNumber>
    </recommendedName>
</protein>
<dbReference type="PRINTS" id="PR01072">
    <property type="entry name" value="PRESENILIN"/>
</dbReference>
<dbReference type="Pfam" id="PF01080">
    <property type="entry name" value="Presenilin"/>
    <property type="match status" value="1"/>
</dbReference>
<dbReference type="InterPro" id="IPR001108">
    <property type="entry name" value="Peptidase_A22A"/>
</dbReference>
<dbReference type="GO" id="GO:0005789">
    <property type="term" value="C:endoplasmic reticulum membrane"/>
    <property type="evidence" value="ECO:0007669"/>
    <property type="project" value="UniProtKB-SubCell"/>
</dbReference>
<feature type="non-terminal residue" evidence="10">
    <location>
        <position position="1"/>
    </location>
</feature>
<dbReference type="AlphaFoldDB" id="A0AAV5UB13"/>
<dbReference type="GO" id="GO:0007219">
    <property type="term" value="P:Notch signaling pathway"/>
    <property type="evidence" value="ECO:0007669"/>
    <property type="project" value="UniProtKB-KW"/>
</dbReference>
<evidence type="ECO:0000256" key="1">
    <source>
        <dbReference type="ARBA" id="ARBA00008604"/>
    </source>
</evidence>
<dbReference type="GO" id="GO:0006509">
    <property type="term" value="P:membrane protein ectodomain proteolysis"/>
    <property type="evidence" value="ECO:0007669"/>
    <property type="project" value="TreeGrafter"/>
</dbReference>
<feature type="transmembrane region" description="Helical" evidence="8">
    <location>
        <begin position="465"/>
        <end position="487"/>
    </location>
</feature>
<feature type="transmembrane region" description="Helical" evidence="8">
    <location>
        <begin position="183"/>
        <end position="202"/>
    </location>
</feature>
<dbReference type="GO" id="GO:0016485">
    <property type="term" value="P:protein processing"/>
    <property type="evidence" value="ECO:0007669"/>
    <property type="project" value="InterPro"/>
</dbReference>
<feature type="transmembrane region" description="Helical" evidence="8">
    <location>
        <begin position="214"/>
        <end position="233"/>
    </location>
</feature>
<keyword evidence="3 8" id="KW-0256">Endoplasmic reticulum</keyword>
<organism evidence="10 11">
    <name type="scientific">Pristionchus entomophagus</name>
    <dbReference type="NCBI Taxonomy" id="358040"/>
    <lineage>
        <taxon>Eukaryota</taxon>
        <taxon>Metazoa</taxon>
        <taxon>Ecdysozoa</taxon>
        <taxon>Nematoda</taxon>
        <taxon>Chromadorea</taxon>
        <taxon>Rhabditida</taxon>
        <taxon>Rhabditina</taxon>
        <taxon>Diplogasteromorpha</taxon>
        <taxon>Diplogasteroidea</taxon>
        <taxon>Neodiplogasteridae</taxon>
        <taxon>Pristionchus</taxon>
    </lineage>
</organism>
<reference evidence="10" key="1">
    <citation type="submission" date="2023-10" db="EMBL/GenBank/DDBJ databases">
        <title>Genome assembly of Pristionchus species.</title>
        <authorList>
            <person name="Yoshida K."/>
            <person name="Sommer R.J."/>
        </authorList>
    </citation>
    <scope>NUCLEOTIDE SEQUENCE</scope>
    <source>
        <strain evidence="10">RS0144</strain>
    </source>
</reference>
<feature type="compositionally biased region" description="Basic and acidic residues" evidence="9">
    <location>
        <begin position="361"/>
        <end position="384"/>
    </location>
</feature>
<dbReference type="InterPro" id="IPR042524">
    <property type="entry name" value="Presenilin_C"/>
</dbReference>
<comment type="domain">
    <text evidence="8">The PAL motif is required for normal active site conformation.</text>
</comment>
<evidence type="ECO:0000256" key="8">
    <source>
        <dbReference type="RuleBase" id="RU361148"/>
    </source>
</evidence>
<keyword evidence="6 8" id="KW-0333">Golgi apparatus</keyword>
<name>A0AAV5UB13_9BILA</name>
<evidence type="ECO:0000256" key="7">
    <source>
        <dbReference type="ARBA" id="ARBA00023136"/>
    </source>
</evidence>
<comment type="function">
    <text evidence="8">Probable subunit of the gamma-secretase complex, an endoprotease complex that catalyzes the intramembrane cleavage of integral membrane proteins such as Notch receptors.</text>
</comment>
<evidence type="ECO:0000256" key="6">
    <source>
        <dbReference type="ARBA" id="ARBA00023034"/>
    </source>
</evidence>
<keyword evidence="11" id="KW-1185">Reference proteome</keyword>
<evidence type="ECO:0000256" key="9">
    <source>
        <dbReference type="SAM" id="MobiDB-lite"/>
    </source>
</evidence>
<comment type="caution">
    <text evidence="10">The sequence shown here is derived from an EMBL/GenBank/DDBJ whole genome shotgun (WGS) entry which is preliminary data.</text>
</comment>
<evidence type="ECO:0000256" key="2">
    <source>
        <dbReference type="ARBA" id="ARBA00022692"/>
    </source>
</evidence>
<feature type="transmembrane region" description="Helical" evidence="8">
    <location>
        <begin position="280"/>
        <end position="298"/>
    </location>
</feature>
<evidence type="ECO:0000256" key="3">
    <source>
        <dbReference type="ARBA" id="ARBA00022824"/>
    </source>
</evidence>
<accession>A0AAV5UB13</accession>
<sequence>FSFQMVDREVVEAGRLDPTGFRANYSNSIEMESSDRRATRLHPSRQPTTAPTSSAAAAAEAEDELELKYGAEHVIRLFVPVSICMALVILTMKMSTFYSEPDKNGGLLYTPFHSSSDDQTSKRILYGLGNAFFMIVFIVIMTFLLILFYYYKCYKIIHGWLIMSSLMLLSMFSMVYVSQLMESRNWCVSMPTVLIGLLNYAAMGMICIHWKGPLLMQQGYLISVSALMALMFIKMLPDWTAWALLGLISIWDLIAVLCPKGPLNMLVKMSQERNEPIFPALIYSSGILLPYTIAMSMVGDGEREKMEEEGDGEEREGREGSDTNNSHPSTSSSVPSTAASTSVLIPSGEMRQKKPQVRRMPPPERVERGGHEGVERAERAEGRARGGGGNNAARRVDSGPRLEEEVEERGIKLGLGDFIFYSVLVGMASKSEDWNTIVACYVAILVGLCATLLLLAVFKKALPALPISIFAGLIFYFCTAFLITPFTTQLVTHQLTY</sequence>
<keyword evidence="2 8" id="KW-0812">Transmembrane</keyword>
<dbReference type="GO" id="GO:0042500">
    <property type="term" value="F:aspartic endopeptidase activity, intramembrane cleaving"/>
    <property type="evidence" value="ECO:0007669"/>
    <property type="project" value="InterPro"/>
</dbReference>
<feature type="transmembrane region" description="Helical" evidence="8">
    <location>
        <begin position="434"/>
        <end position="458"/>
    </location>
</feature>
<feature type="region of interest" description="Disordered" evidence="9">
    <location>
        <begin position="31"/>
        <end position="55"/>
    </location>
</feature>
<feature type="compositionally biased region" description="Low complexity" evidence="9">
    <location>
        <begin position="322"/>
        <end position="343"/>
    </location>
</feature>
<keyword evidence="4 8" id="KW-0914">Notch signaling pathway</keyword>
<dbReference type="Gene3D" id="1.10.472.100">
    <property type="entry name" value="Presenilin"/>
    <property type="match status" value="1"/>
</dbReference>
<dbReference type="GO" id="GO:0070765">
    <property type="term" value="C:gamma-secretase complex"/>
    <property type="evidence" value="ECO:0007669"/>
    <property type="project" value="TreeGrafter"/>
</dbReference>
<comment type="similarity">
    <text evidence="1 8">Belongs to the peptidase A22A family.</text>
</comment>
<evidence type="ECO:0000313" key="11">
    <source>
        <dbReference type="Proteomes" id="UP001432027"/>
    </source>
</evidence>